<feature type="non-terminal residue" evidence="1">
    <location>
        <position position="1"/>
    </location>
</feature>
<proteinExistence type="predicted"/>
<keyword evidence="2" id="KW-1185">Reference proteome</keyword>
<dbReference type="AlphaFoldDB" id="A0ABD2A9F8"/>
<evidence type="ECO:0000313" key="1">
    <source>
        <dbReference type="EMBL" id="KAL2717249.1"/>
    </source>
</evidence>
<reference evidence="1 2" key="1">
    <citation type="journal article" date="2024" name="Ann. Entomol. Soc. Am.">
        <title>Genomic analyses of the southern and eastern yellowjacket wasps (Hymenoptera: Vespidae) reveal evolutionary signatures of social life.</title>
        <authorList>
            <person name="Catto M.A."/>
            <person name="Caine P.B."/>
            <person name="Orr S.E."/>
            <person name="Hunt B.G."/>
            <person name="Goodisman M.A.D."/>
        </authorList>
    </citation>
    <scope>NUCLEOTIDE SEQUENCE [LARGE SCALE GENOMIC DNA]</scope>
    <source>
        <strain evidence="1">233</strain>
        <tissue evidence="1">Head and thorax</tissue>
    </source>
</reference>
<organism evidence="1 2">
    <name type="scientific">Vespula squamosa</name>
    <name type="common">Southern yellow jacket</name>
    <name type="synonym">Wasp</name>
    <dbReference type="NCBI Taxonomy" id="30214"/>
    <lineage>
        <taxon>Eukaryota</taxon>
        <taxon>Metazoa</taxon>
        <taxon>Ecdysozoa</taxon>
        <taxon>Arthropoda</taxon>
        <taxon>Hexapoda</taxon>
        <taxon>Insecta</taxon>
        <taxon>Pterygota</taxon>
        <taxon>Neoptera</taxon>
        <taxon>Endopterygota</taxon>
        <taxon>Hymenoptera</taxon>
        <taxon>Apocrita</taxon>
        <taxon>Aculeata</taxon>
        <taxon>Vespoidea</taxon>
        <taxon>Vespidae</taxon>
        <taxon>Vespinae</taxon>
        <taxon>Vespula</taxon>
    </lineage>
</organism>
<gene>
    <name evidence="1" type="ORF">V1478_012949</name>
</gene>
<dbReference type="EMBL" id="JAUDFV010000153">
    <property type="protein sequence ID" value="KAL2717249.1"/>
    <property type="molecule type" value="Genomic_DNA"/>
</dbReference>
<protein>
    <submittedName>
        <fullName evidence="1">Uncharacterized protein</fullName>
    </submittedName>
</protein>
<sequence length="233" mass="27079">GQIDPIRYPRCLRETNKCRYQPHSGSSGEASPNAVTLRVISSRARDKSRSRKSNWPEYTALCLRIRVENSCPSGRSNCSRTGYQPTPILATPYHQQHILFSDDLHSQRGEREGRMDGVTHLRKVFRDSTENENLFAWKSEEEEEEEEEKEDSKFFTIHDKVNTKRSSIITRRDNMIENDSMKFETSTGSRSQNVLESYSVDTYDHLKYWKSIGHAVHQAIRNIRISVKKRALI</sequence>
<accession>A0ABD2A9F8</accession>
<dbReference type="Proteomes" id="UP001607302">
    <property type="component" value="Unassembled WGS sequence"/>
</dbReference>
<name>A0ABD2A9F8_VESSQ</name>
<comment type="caution">
    <text evidence="1">The sequence shown here is derived from an EMBL/GenBank/DDBJ whole genome shotgun (WGS) entry which is preliminary data.</text>
</comment>
<evidence type="ECO:0000313" key="2">
    <source>
        <dbReference type="Proteomes" id="UP001607302"/>
    </source>
</evidence>